<evidence type="ECO:0000256" key="4">
    <source>
        <dbReference type="ARBA" id="ARBA00023157"/>
    </source>
</evidence>
<dbReference type="InterPro" id="IPR051950">
    <property type="entry name" value="Dev_reg/Prot_inhib"/>
</dbReference>
<proteinExistence type="predicted"/>
<organism evidence="8 9">
    <name type="scientific">Meganyctiphanes norvegica</name>
    <name type="common">Northern krill</name>
    <name type="synonym">Thysanopoda norvegica</name>
    <dbReference type="NCBI Taxonomy" id="48144"/>
    <lineage>
        <taxon>Eukaryota</taxon>
        <taxon>Metazoa</taxon>
        <taxon>Ecdysozoa</taxon>
        <taxon>Arthropoda</taxon>
        <taxon>Crustacea</taxon>
        <taxon>Multicrustacea</taxon>
        <taxon>Malacostraca</taxon>
        <taxon>Eumalacostraca</taxon>
        <taxon>Eucarida</taxon>
        <taxon>Euphausiacea</taxon>
        <taxon>Euphausiidae</taxon>
        <taxon>Meganyctiphanes</taxon>
    </lineage>
</organism>
<dbReference type="PANTHER" id="PTHR12352:SF3">
    <property type="entry name" value="NIDOGEN-2"/>
    <property type="match status" value="1"/>
</dbReference>
<evidence type="ECO:0000256" key="1">
    <source>
        <dbReference type="ARBA" id="ARBA00004613"/>
    </source>
</evidence>
<evidence type="ECO:0000256" key="6">
    <source>
        <dbReference type="SAM" id="SignalP"/>
    </source>
</evidence>
<dbReference type="GO" id="GO:0007160">
    <property type="term" value="P:cell-matrix adhesion"/>
    <property type="evidence" value="ECO:0007669"/>
    <property type="project" value="TreeGrafter"/>
</dbReference>
<dbReference type="InterPro" id="IPR000716">
    <property type="entry name" value="Thyroglobulin_1"/>
</dbReference>
<dbReference type="Gene3D" id="4.10.800.10">
    <property type="entry name" value="Thyroglobulin type-1"/>
    <property type="match status" value="1"/>
</dbReference>
<feature type="signal peptide" evidence="6">
    <location>
        <begin position="1"/>
        <end position="28"/>
    </location>
</feature>
<protein>
    <recommendedName>
        <fullName evidence="7">Thyroglobulin type-1 domain-containing protein</fullName>
    </recommendedName>
</protein>
<evidence type="ECO:0000256" key="3">
    <source>
        <dbReference type="ARBA" id="ARBA00022737"/>
    </source>
</evidence>
<evidence type="ECO:0000256" key="2">
    <source>
        <dbReference type="ARBA" id="ARBA00022525"/>
    </source>
</evidence>
<dbReference type="PANTHER" id="PTHR12352">
    <property type="entry name" value="SECRETED MODULAR CALCIUM-BINDING PROTEIN"/>
    <property type="match status" value="1"/>
</dbReference>
<evidence type="ECO:0000256" key="5">
    <source>
        <dbReference type="PROSITE-ProRule" id="PRU00500"/>
    </source>
</evidence>
<name>A0AAV2PUN3_MEGNR</name>
<accession>A0AAV2PUN3</accession>
<evidence type="ECO:0000313" key="8">
    <source>
        <dbReference type="EMBL" id="CAL4065634.1"/>
    </source>
</evidence>
<keyword evidence="4" id="KW-1015">Disulfide bond</keyword>
<evidence type="ECO:0000259" key="7">
    <source>
        <dbReference type="PROSITE" id="PS51162"/>
    </source>
</evidence>
<dbReference type="PROSITE" id="PS00484">
    <property type="entry name" value="THYROGLOBULIN_1_1"/>
    <property type="match status" value="1"/>
</dbReference>
<keyword evidence="9" id="KW-1185">Reference proteome</keyword>
<comment type="caution">
    <text evidence="8">The sequence shown here is derived from an EMBL/GenBank/DDBJ whole genome shotgun (WGS) entry which is preliminary data.</text>
</comment>
<dbReference type="PROSITE" id="PS51162">
    <property type="entry name" value="THYROGLOBULIN_1_2"/>
    <property type="match status" value="1"/>
</dbReference>
<evidence type="ECO:0000313" key="9">
    <source>
        <dbReference type="Proteomes" id="UP001497623"/>
    </source>
</evidence>
<dbReference type="SUPFAM" id="SSF57610">
    <property type="entry name" value="Thyroglobulin type-1 domain"/>
    <property type="match status" value="4"/>
</dbReference>
<gene>
    <name evidence="8" type="ORF">MNOR_LOCUS4929</name>
</gene>
<reference evidence="8 9" key="1">
    <citation type="submission" date="2024-05" db="EMBL/GenBank/DDBJ databases">
        <authorList>
            <person name="Wallberg A."/>
        </authorList>
    </citation>
    <scope>NUCLEOTIDE SEQUENCE [LARGE SCALE GENOMIC DNA]</scope>
</reference>
<dbReference type="EMBL" id="CAXKWB010001843">
    <property type="protein sequence ID" value="CAL4065634.1"/>
    <property type="molecule type" value="Genomic_DNA"/>
</dbReference>
<keyword evidence="3" id="KW-0677">Repeat</keyword>
<dbReference type="InterPro" id="IPR036857">
    <property type="entry name" value="Thyroglobulin_1_sf"/>
</dbReference>
<dbReference type="Proteomes" id="UP001497623">
    <property type="component" value="Unassembled WGS sequence"/>
</dbReference>
<feature type="domain" description="Thyroglobulin type-1" evidence="7">
    <location>
        <begin position="83"/>
        <end position="190"/>
    </location>
</feature>
<feature type="chain" id="PRO_5043562027" description="Thyroglobulin type-1 domain-containing protein" evidence="6">
    <location>
        <begin position="29"/>
        <end position="407"/>
    </location>
</feature>
<comment type="caution">
    <text evidence="5">Lacks conserved residue(s) required for the propagation of feature annotation.</text>
</comment>
<dbReference type="AlphaFoldDB" id="A0AAV2PUN3"/>
<keyword evidence="2" id="KW-0964">Secreted</keyword>
<dbReference type="Pfam" id="PF00086">
    <property type="entry name" value="Thyroglobulin_1"/>
    <property type="match status" value="1"/>
</dbReference>
<dbReference type="GO" id="GO:0005615">
    <property type="term" value="C:extracellular space"/>
    <property type="evidence" value="ECO:0007669"/>
    <property type="project" value="TreeGrafter"/>
</dbReference>
<dbReference type="GO" id="GO:0005604">
    <property type="term" value="C:basement membrane"/>
    <property type="evidence" value="ECO:0007669"/>
    <property type="project" value="TreeGrafter"/>
</dbReference>
<sequence length="407" mass="45281">MRLLHKEHKDQKLVWILLAVIGPWMVTAQEKQDTILCSSDICDANYPYTENNRTICDHIPATRWPNPEKCNCGTQCVENLPLDHECQKKQNSFPDQLKVCGPGLMCTKISSRNNKCKPYSDKKCVVEYVKYVDDQDSGVLGPGRYQPVCDDLGDYAPRQCSTASSCYCVEKTGGKLFGEGALTEKDGMNCLCSQFWDDSAKLGREAGFRCLSNGNFDELQCIDKQYCFCYDPIKGDVTEGPWGFSMMPMLSCYNESLHGVNYTQPCLEDLEEYENNLENDDDDLTIIAVSNKPICGPDGYYTAVQYAGNKAYCSDSMGNRIEDFIVSLEDAVGMQCACARRRFLMEQGGLGSSKPKCHPQRGDFCRVQKRGLLAYCVDGSGNQLGNTVSIDDIPDLECAAVSGTMDC</sequence>
<dbReference type="SMART" id="SM00211">
    <property type="entry name" value="TY"/>
    <property type="match status" value="4"/>
</dbReference>
<comment type="subcellular location">
    <subcellularLocation>
        <location evidence="1">Secreted</location>
    </subcellularLocation>
</comment>
<keyword evidence="6" id="KW-0732">Signal</keyword>